<comment type="similarity">
    <text evidence="2">Belongs to the peroxisomal membrane protein PXMP2/4 family.</text>
</comment>
<dbReference type="PANTHER" id="PTHR11266">
    <property type="entry name" value="PEROXISOMAL MEMBRANE PROTEIN 2, PXMP2 MPV17"/>
    <property type="match status" value="1"/>
</dbReference>
<evidence type="ECO:0000256" key="5">
    <source>
        <dbReference type="ARBA" id="ARBA00023136"/>
    </source>
</evidence>
<evidence type="ECO:0000256" key="1">
    <source>
        <dbReference type="ARBA" id="ARBA00004141"/>
    </source>
</evidence>
<accession>A0AAW2SHX0</accession>
<protein>
    <submittedName>
        <fullName evidence="6">Protein sym1</fullName>
    </submittedName>
</protein>
<dbReference type="EMBL" id="JACGWJ010000010">
    <property type="protein sequence ID" value="KAL0392105.1"/>
    <property type="molecule type" value="Genomic_DNA"/>
</dbReference>
<dbReference type="GO" id="GO:0005737">
    <property type="term" value="C:cytoplasm"/>
    <property type="evidence" value="ECO:0007669"/>
    <property type="project" value="TreeGrafter"/>
</dbReference>
<name>A0AAW2SHX0_SESRA</name>
<dbReference type="AlphaFoldDB" id="A0AAW2SHX0"/>
<reference evidence="6" key="2">
    <citation type="journal article" date="2024" name="Plant">
        <title>Genomic evolution and insights into agronomic trait innovations of Sesamum species.</title>
        <authorList>
            <person name="Miao H."/>
            <person name="Wang L."/>
            <person name="Qu L."/>
            <person name="Liu H."/>
            <person name="Sun Y."/>
            <person name="Le M."/>
            <person name="Wang Q."/>
            <person name="Wei S."/>
            <person name="Zheng Y."/>
            <person name="Lin W."/>
            <person name="Duan Y."/>
            <person name="Cao H."/>
            <person name="Xiong S."/>
            <person name="Wang X."/>
            <person name="Wei L."/>
            <person name="Li C."/>
            <person name="Ma Q."/>
            <person name="Ju M."/>
            <person name="Zhao R."/>
            <person name="Li G."/>
            <person name="Mu C."/>
            <person name="Tian Q."/>
            <person name="Mei H."/>
            <person name="Zhang T."/>
            <person name="Gao T."/>
            <person name="Zhang H."/>
        </authorList>
    </citation>
    <scope>NUCLEOTIDE SEQUENCE</scope>
    <source>
        <strain evidence="6">G02</strain>
    </source>
</reference>
<dbReference type="PANTHER" id="PTHR11266:SF88">
    <property type="entry name" value="PROTEIN SYM1-LIKE"/>
    <property type="match status" value="1"/>
</dbReference>
<dbReference type="InterPro" id="IPR007248">
    <property type="entry name" value="Mpv17_PMP22"/>
</dbReference>
<keyword evidence="4" id="KW-1133">Transmembrane helix</keyword>
<comment type="caution">
    <text evidence="6">The sequence shown here is derived from an EMBL/GenBank/DDBJ whole genome shotgun (WGS) entry which is preliminary data.</text>
</comment>
<evidence type="ECO:0000313" key="6">
    <source>
        <dbReference type="EMBL" id="KAL0392105.1"/>
    </source>
</evidence>
<reference evidence="6" key="1">
    <citation type="submission" date="2020-06" db="EMBL/GenBank/DDBJ databases">
        <authorList>
            <person name="Li T."/>
            <person name="Hu X."/>
            <person name="Zhang T."/>
            <person name="Song X."/>
            <person name="Zhang H."/>
            <person name="Dai N."/>
            <person name="Sheng W."/>
            <person name="Hou X."/>
            <person name="Wei L."/>
        </authorList>
    </citation>
    <scope>NUCLEOTIDE SEQUENCE</scope>
    <source>
        <strain evidence="6">G02</strain>
        <tissue evidence="6">Leaf</tissue>
    </source>
</reference>
<keyword evidence="5" id="KW-0472">Membrane</keyword>
<gene>
    <name evidence="6" type="ORF">Sradi_2433300</name>
</gene>
<comment type="subcellular location">
    <subcellularLocation>
        <location evidence="1">Membrane</location>
        <topology evidence="1">Multi-pass membrane protein</topology>
    </subcellularLocation>
</comment>
<evidence type="ECO:0000256" key="4">
    <source>
        <dbReference type="ARBA" id="ARBA00022989"/>
    </source>
</evidence>
<dbReference type="Pfam" id="PF04117">
    <property type="entry name" value="Mpv17_PMP22"/>
    <property type="match status" value="1"/>
</dbReference>
<sequence length="380" mass="43660">MRFHLITHFAQSAIVQSPRRRLSALYNQQCRAYAPAGHHHHQFTRKTRVSDAPSHFSSYFSFFHRFYSSKPSNPDMGLLSWYLGMLESRPVLTKSISAAVIYAAADITSQLITLEPNGTWDSIRTLRMAGFGLIILGPAQHVWFNFVGRLLPKRDLITTFKKLAMGQLFYGPMINGVFFSYNAALQGENGNEIASRLKRDLIPTLLNGLMYWPLCDFFTYKIIPVHLQPLINSSFSYLWTIYLTYMASLGGSSLQIEDICTWIWLSDFTRILKVDDIDGNIDFGLCFCREIVSNPLSLNHWIGIYQFQVLKKTMKSESGDKMITPVIKVWTKVSDRLRRRESGIVKLRKDVRSCKYEDVHTLWDMIQKNETELAGDGKMP</sequence>
<keyword evidence="3" id="KW-0812">Transmembrane</keyword>
<organism evidence="6">
    <name type="scientific">Sesamum radiatum</name>
    <name type="common">Black benniseed</name>
    <dbReference type="NCBI Taxonomy" id="300843"/>
    <lineage>
        <taxon>Eukaryota</taxon>
        <taxon>Viridiplantae</taxon>
        <taxon>Streptophyta</taxon>
        <taxon>Embryophyta</taxon>
        <taxon>Tracheophyta</taxon>
        <taxon>Spermatophyta</taxon>
        <taxon>Magnoliopsida</taxon>
        <taxon>eudicotyledons</taxon>
        <taxon>Gunneridae</taxon>
        <taxon>Pentapetalae</taxon>
        <taxon>asterids</taxon>
        <taxon>lamiids</taxon>
        <taxon>Lamiales</taxon>
        <taxon>Pedaliaceae</taxon>
        <taxon>Sesamum</taxon>
    </lineage>
</organism>
<proteinExistence type="inferred from homology"/>
<evidence type="ECO:0000256" key="2">
    <source>
        <dbReference type="ARBA" id="ARBA00006824"/>
    </source>
</evidence>
<evidence type="ECO:0000256" key="3">
    <source>
        <dbReference type="ARBA" id="ARBA00022692"/>
    </source>
</evidence>
<dbReference type="GO" id="GO:0016020">
    <property type="term" value="C:membrane"/>
    <property type="evidence" value="ECO:0007669"/>
    <property type="project" value="UniProtKB-SubCell"/>
</dbReference>